<dbReference type="RefSeq" id="WP_138191763.1">
    <property type="nucleotide sequence ID" value="NZ_VBWP01000009.1"/>
</dbReference>
<dbReference type="AlphaFoldDB" id="A0A5R8Q8M9"/>
<evidence type="ECO:0000313" key="1">
    <source>
        <dbReference type="EMBL" id="TLG72061.1"/>
    </source>
</evidence>
<proteinExistence type="predicted"/>
<organism evidence="1 2">
    <name type="scientific">Culicoidibacter larvae</name>
    <dbReference type="NCBI Taxonomy" id="2579976"/>
    <lineage>
        <taxon>Bacteria</taxon>
        <taxon>Bacillati</taxon>
        <taxon>Bacillota</taxon>
        <taxon>Culicoidibacteria</taxon>
        <taxon>Culicoidibacterales</taxon>
        <taxon>Culicoidibacteraceae</taxon>
        <taxon>Culicoidibacter</taxon>
    </lineage>
</organism>
<dbReference type="InParanoid" id="A0A5R8Q8M9"/>
<sequence>MPRLIKPFVGMADINHKEDSIELPEGTEFTAIQTVCNDLGEGITTYRTLIPVDIEILNDEFDKYFGHEEDE</sequence>
<gene>
    <name evidence="1" type="ORF">FEZ08_09515</name>
</gene>
<keyword evidence="2" id="KW-1185">Reference proteome</keyword>
<reference evidence="1 2" key="1">
    <citation type="submission" date="2019-05" db="EMBL/GenBank/DDBJ databases">
        <title>Culicoidintestinum kansasii gen. nov., sp. nov. from the gastrointestinal tract of the biting midge, Culicoides sonorensis.</title>
        <authorList>
            <person name="Neupane S."/>
            <person name="Ghosh A."/>
            <person name="Gunther S."/>
            <person name="Martin K."/>
            <person name="Zurek L."/>
        </authorList>
    </citation>
    <scope>NUCLEOTIDE SEQUENCE [LARGE SCALE GENOMIC DNA]</scope>
    <source>
        <strain evidence="1 2">CS-1</strain>
    </source>
</reference>
<name>A0A5R8Q8M9_9FIRM</name>
<dbReference type="Proteomes" id="UP000306912">
    <property type="component" value="Unassembled WGS sequence"/>
</dbReference>
<comment type="caution">
    <text evidence="1">The sequence shown here is derived from an EMBL/GenBank/DDBJ whole genome shotgun (WGS) entry which is preliminary data.</text>
</comment>
<accession>A0A5R8Q8M9</accession>
<protein>
    <submittedName>
        <fullName evidence="1">Uncharacterized protein</fullName>
    </submittedName>
</protein>
<dbReference type="EMBL" id="VBWP01000009">
    <property type="protein sequence ID" value="TLG72061.1"/>
    <property type="molecule type" value="Genomic_DNA"/>
</dbReference>
<evidence type="ECO:0000313" key="2">
    <source>
        <dbReference type="Proteomes" id="UP000306912"/>
    </source>
</evidence>